<organism evidence="1">
    <name type="scientific">Anguilla anguilla</name>
    <name type="common">European freshwater eel</name>
    <name type="synonym">Muraena anguilla</name>
    <dbReference type="NCBI Taxonomy" id="7936"/>
    <lineage>
        <taxon>Eukaryota</taxon>
        <taxon>Metazoa</taxon>
        <taxon>Chordata</taxon>
        <taxon>Craniata</taxon>
        <taxon>Vertebrata</taxon>
        <taxon>Euteleostomi</taxon>
        <taxon>Actinopterygii</taxon>
        <taxon>Neopterygii</taxon>
        <taxon>Teleostei</taxon>
        <taxon>Anguilliformes</taxon>
        <taxon>Anguillidae</taxon>
        <taxon>Anguilla</taxon>
    </lineage>
</organism>
<protein>
    <submittedName>
        <fullName evidence="1">Uncharacterized protein</fullName>
    </submittedName>
</protein>
<sequence>MIATTLGRLAITLSLTAIKETLACFICMVQHLLYLVSW</sequence>
<proteinExistence type="predicted"/>
<accession>A0A0E9QT60</accession>
<dbReference type="AlphaFoldDB" id="A0A0E9QT60"/>
<evidence type="ECO:0000313" key="1">
    <source>
        <dbReference type="EMBL" id="JAH19445.1"/>
    </source>
</evidence>
<name>A0A0E9QT60_ANGAN</name>
<reference evidence="1" key="1">
    <citation type="submission" date="2014-11" db="EMBL/GenBank/DDBJ databases">
        <authorList>
            <person name="Amaro Gonzalez C."/>
        </authorList>
    </citation>
    <scope>NUCLEOTIDE SEQUENCE</scope>
</reference>
<reference evidence="1" key="2">
    <citation type="journal article" date="2015" name="Fish Shellfish Immunol.">
        <title>Early steps in the European eel (Anguilla anguilla)-Vibrio vulnificus interaction in the gills: Role of the RtxA13 toxin.</title>
        <authorList>
            <person name="Callol A."/>
            <person name="Pajuelo D."/>
            <person name="Ebbesson L."/>
            <person name="Teles M."/>
            <person name="MacKenzie S."/>
            <person name="Amaro C."/>
        </authorList>
    </citation>
    <scope>NUCLEOTIDE SEQUENCE</scope>
</reference>
<dbReference type="EMBL" id="GBXM01089132">
    <property type="protein sequence ID" value="JAH19445.1"/>
    <property type="molecule type" value="Transcribed_RNA"/>
</dbReference>